<evidence type="ECO:0000313" key="2">
    <source>
        <dbReference type="EMBL" id="RSH87791.1"/>
    </source>
</evidence>
<keyword evidence="3" id="KW-1185">Reference proteome</keyword>
<evidence type="ECO:0000256" key="1">
    <source>
        <dbReference type="SAM" id="MobiDB-lite"/>
    </source>
</evidence>
<comment type="caution">
    <text evidence="2">The sequence shown here is derived from an EMBL/GenBank/DDBJ whole genome shotgun (WGS) entry which is preliminary data.</text>
</comment>
<gene>
    <name evidence="2" type="ORF">EHS24_000308</name>
</gene>
<protein>
    <submittedName>
        <fullName evidence="2">Uncharacterized protein</fullName>
    </submittedName>
</protein>
<reference evidence="2 3" key="1">
    <citation type="submission" date="2018-11" db="EMBL/GenBank/DDBJ databases">
        <title>Genome sequence of Apiotrichum porosum DSM 27194.</title>
        <authorList>
            <person name="Aliyu H."/>
            <person name="Gorte O."/>
            <person name="Ochsenreither K."/>
        </authorList>
    </citation>
    <scope>NUCLEOTIDE SEQUENCE [LARGE SCALE GENOMIC DNA]</scope>
    <source>
        <strain evidence="2 3">DSM 27194</strain>
    </source>
</reference>
<dbReference type="Proteomes" id="UP000279236">
    <property type="component" value="Unassembled WGS sequence"/>
</dbReference>
<evidence type="ECO:0000313" key="3">
    <source>
        <dbReference type="Proteomes" id="UP000279236"/>
    </source>
</evidence>
<dbReference type="RefSeq" id="XP_028479999.1">
    <property type="nucleotide sequence ID" value="XM_028616142.1"/>
</dbReference>
<organism evidence="2 3">
    <name type="scientific">Apiotrichum porosum</name>
    <dbReference type="NCBI Taxonomy" id="105984"/>
    <lineage>
        <taxon>Eukaryota</taxon>
        <taxon>Fungi</taxon>
        <taxon>Dikarya</taxon>
        <taxon>Basidiomycota</taxon>
        <taxon>Agaricomycotina</taxon>
        <taxon>Tremellomycetes</taxon>
        <taxon>Trichosporonales</taxon>
        <taxon>Trichosporonaceae</taxon>
        <taxon>Apiotrichum</taxon>
    </lineage>
</organism>
<dbReference type="EMBL" id="RSCE01000001">
    <property type="protein sequence ID" value="RSH87791.1"/>
    <property type="molecule type" value="Genomic_DNA"/>
</dbReference>
<dbReference type="OrthoDB" id="10679458at2759"/>
<name>A0A427Y9G2_9TREE</name>
<feature type="region of interest" description="Disordered" evidence="1">
    <location>
        <begin position="70"/>
        <end position="89"/>
    </location>
</feature>
<proteinExistence type="predicted"/>
<sequence>MTPPGELFFSIDHLVDKLVAAADRHTLAKLIRVSRSLYDRVSKPLYTIVTIWEDNVDQFMYQNNKAKAKTANSDSDWTDDDQPTTSPRKTKRELLSHMRVISIGSHMSSACESYAEVLKTYATNVQVFRFVQTPHSSAPCFQFCERRLCPFHLCFRRTHKLVFRNCFCNKLPIPAAWDLDKATKDVVVVLPVYLQRYSGRDGTGPHELAHSLVGQFGTARNIKVVFWPDWDNSIPAVNQLGDINAIDKDEPMFLDVVANVLKSACYGPGACAKPLVTIYGLETVKLCDTTLAYQRSDGPNSPVDLKKPPTTLESPIAAKFRKAYPNKDPDDLHSIVRQQVGGQLEVITMFKQAPDGSAQGMRILGSCQVQFKTIEEYLGSLSKGNGEISEWD</sequence>
<dbReference type="GeneID" id="39584851"/>
<accession>A0A427Y9G2</accession>
<dbReference type="AlphaFoldDB" id="A0A427Y9G2"/>